<evidence type="ECO:0000256" key="2">
    <source>
        <dbReference type="ARBA" id="ARBA00022692"/>
    </source>
</evidence>
<evidence type="ECO:0000256" key="3">
    <source>
        <dbReference type="ARBA" id="ARBA00022989"/>
    </source>
</evidence>
<feature type="region of interest" description="Disordered" evidence="5">
    <location>
        <begin position="542"/>
        <end position="626"/>
    </location>
</feature>
<dbReference type="OrthoDB" id="165382at2759"/>
<feature type="transmembrane region" description="Helical" evidence="6">
    <location>
        <begin position="383"/>
        <end position="402"/>
    </location>
</feature>
<dbReference type="GO" id="GO:0016020">
    <property type="term" value="C:membrane"/>
    <property type="evidence" value="ECO:0007669"/>
    <property type="project" value="UniProtKB-SubCell"/>
</dbReference>
<dbReference type="eggNOG" id="KOG2922">
    <property type="taxonomic scope" value="Eukaryota"/>
</dbReference>
<dbReference type="PANTHER" id="PTHR12570">
    <property type="match status" value="1"/>
</dbReference>
<feature type="compositionally biased region" description="Polar residues" evidence="5">
    <location>
        <begin position="599"/>
        <end position="626"/>
    </location>
</feature>
<feature type="transmembrane region" description="Helical" evidence="6">
    <location>
        <begin position="446"/>
        <end position="466"/>
    </location>
</feature>
<feature type="transmembrane region" description="Helical" evidence="6">
    <location>
        <begin position="282"/>
        <end position="300"/>
    </location>
</feature>
<feature type="transmembrane region" description="Helical" evidence="6">
    <location>
        <begin position="320"/>
        <end position="337"/>
    </location>
</feature>
<organism evidence="7 8">
    <name type="scientific">Fomitopsis schrenkii</name>
    <name type="common">Brown rot fungus</name>
    <dbReference type="NCBI Taxonomy" id="2126942"/>
    <lineage>
        <taxon>Eukaryota</taxon>
        <taxon>Fungi</taxon>
        <taxon>Dikarya</taxon>
        <taxon>Basidiomycota</taxon>
        <taxon>Agaricomycotina</taxon>
        <taxon>Agaricomycetes</taxon>
        <taxon>Polyporales</taxon>
        <taxon>Fomitopsis</taxon>
    </lineage>
</organism>
<sequence length="626" mass="67459">MLLPNISPALFNEGNSGYEIPSLPHINRATFAGIVVAISGNVVISLALNCQKLAHKRLESQRAAEGNELQSQSTSGESSDLHAFRAALTVDSSRACEEPQNSMGSSPPTHPVTPAITIVETEPLLGTPNNSRPITPRYGTDSALEARKRKEKRAFLSRPLVFREGDENAFEGPDSAHLASAHALMPAVDIVALPANGGRRPTRGSSTTGEDKVQPAGNESDYLKSKLWWLGFILMNIGELGNFISYAFAPASVVAPLGTFALIANCFFAPLMLKERFRKRDFLGILIAVVGAVTVVLSANTSNTRLGPDELVHAITQQPFIVYAVIYIAGIIILSVLSESSAGKRHVYIDVGLCALFGGFTVLATKAFSTLLTLEAFEMFTQWITYPVLAVLVGTGVGQIRYLNRALMRFDSKVVVPTQFVLFNISAIVGSAILYGDFARATFHQIVTFLYGCGATFAGVFIIAWAPTTPPDQPLEEEEEGTIGDAQLSEADGTAGLSSRSGSVAYRSRVRVLAADGTPATPILRNRQSIVSMYGLSPAQRALLLGPSSPPREDASRPHSRDPERSPASPESLRRRRTVSWLGEDPPHNWRRTPIATPMNATRESSRVRAQSQSATAGRSVSQSPY</sequence>
<feature type="transmembrane region" description="Helical" evidence="6">
    <location>
        <begin position="349"/>
        <end position="371"/>
    </location>
</feature>
<evidence type="ECO:0008006" key="9">
    <source>
        <dbReference type="Google" id="ProtNLM"/>
    </source>
</evidence>
<dbReference type="InParanoid" id="S8EHR1"/>
<comment type="subcellular location">
    <subcellularLocation>
        <location evidence="1">Membrane</location>
        <topology evidence="1">Multi-pass membrane protein</topology>
    </subcellularLocation>
</comment>
<accession>S8EHR1</accession>
<keyword evidence="3 6" id="KW-1133">Transmembrane helix</keyword>
<evidence type="ECO:0000313" key="7">
    <source>
        <dbReference type="EMBL" id="EPT02809.1"/>
    </source>
</evidence>
<dbReference type="HOGENOM" id="CLU_012349_2_2_1"/>
<keyword evidence="8" id="KW-1185">Reference proteome</keyword>
<dbReference type="PANTHER" id="PTHR12570:SF65">
    <property type="entry name" value="MAGNESIUM TRANSPORTER NIPA9-RELATED"/>
    <property type="match status" value="1"/>
</dbReference>
<dbReference type="Proteomes" id="UP000015241">
    <property type="component" value="Unassembled WGS sequence"/>
</dbReference>
<evidence type="ECO:0000256" key="1">
    <source>
        <dbReference type="ARBA" id="ARBA00004141"/>
    </source>
</evidence>
<dbReference type="AlphaFoldDB" id="S8EHR1"/>
<dbReference type="Pfam" id="PF05653">
    <property type="entry name" value="Mg_trans_NIPA"/>
    <property type="match status" value="1"/>
</dbReference>
<feature type="transmembrane region" description="Helical" evidence="6">
    <location>
        <begin position="29"/>
        <end position="48"/>
    </location>
</feature>
<name>S8EHR1_FOMSC</name>
<dbReference type="GO" id="GO:0015095">
    <property type="term" value="F:magnesium ion transmembrane transporter activity"/>
    <property type="evidence" value="ECO:0007669"/>
    <property type="project" value="InterPro"/>
</dbReference>
<feature type="transmembrane region" description="Helical" evidence="6">
    <location>
        <begin position="414"/>
        <end position="434"/>
    </location>
</feature>
<dbReference type="EMBL" id="KE504133">
    <property type="protein sequence ID" value="EPT02809.1"/>
    <property type="molecule type" value="Genomic_DNA"/>
</dbReference>
<feature type="region of interest" description="Disordered" evidence="5">
    <location>
        <begin position="195"/>
        <end position="217"/>
    </location>
</feature>
<gene>
    <name evidence="7" type="ORF">FOMPIDRAFT_1159893</name>
</gene>
<evidence type="ECO:0000256" key="5">
    <source>
        <dbReference type="SAM" id="MobiDB-lite"/>
    </source>
</evidence>
<feature type="compositionally biased region" description="Basic and acidic residues" evidence="5">
    <location>
        <begin position="551"/>
        <end position="565"/>
    </location>
</feature>
<keyword evidence="2 6" id="KW-0812">Transmembrane</keyword>
<keyword evidence="4 6" id="KW-0472">Membrane</keyword>
<feature type="transmembrane region" description="Helical" evidence="6">
    <location>
        <begin position="227"/>
        <end position="248"/>
    </location>
</feature>
<dbReference type="InterPro" id="IPR008521">
    <property type="entry name" value="Mg_trans_NIPA"/>
</dbReference>
<feature type="transmembrane region" description="Helical" evidence="6">
    <location>
        <begin position="254"/>
        <end position="273"/>
    </location>
</feature>
<evidence type="ECO:0000256" key="4">
    <source>
        <dbReference type="ARBA" id="ARBA00023136"/>
    </source>
</evidence>
<evidence type="ECO:0000256" key="6">
    <source>
        <dbReference type="SAM" id="Phobius"/>
    </source>
</evidence>
<evidence type="ECO:0000313" key="8">
    <source>
        <dbReference type="Proteomes" id="UP000015241"/>
    </source>
</evidence>
<dbReference type="SUPFAM" id="SSF103481">
    <property type="entry name" value="Multidrug resistance efflux transporter EmrE"/>
    <property type="match status" value="1"/>
</dbReference>
<dbReference type="InterPro" id="IPR037185">
    <property type="entry name" value="EmrE-like"/>
</dbReference>
<proteinExistence type="predicted"/>
<protein>
    <recommendedName>
        <fullName evidence="9">DUF803-domain-containing protein</fullName>
    </recommendedName>
</protein>
<reference evidence="7 8" key="1">
    <citation type="journal article" date="2012" name="Science">
        <title>The Paleozoic origin of enzymatic lignin decomposition reconstructed from 31 fungal genomes.</title>
        <authorList>
            <person name="Floudas D."/>
            <person name="Binder M."/>
            <person name="Riley R."/>
            <person name="Barry K."/>
            <person name="Blanchette R.A."/>
            <person name="Henrissat B."/>
            <person name="Martinez A.T."/>
            <person name="Otillar R."/>
            <person name="Spatafora J.W."/>
            <person name="Yadav J.S."/>
            <person name="Aerts A."/>
            <person name="Benoit I."/>
            <person name="Boyd A."/>
            <person name="Carlson A."/>
            <person name="Copeland A."/>
            <person name="Coutinho P.M."/>
            <person name="de Vries R.P."/>
            <person name="Ferreira P."/>
            <person name="Findley K."/>
            <person name="Foster B."/>
            <person name="Gaskell J."/>
            <person name="Glotzer D."/>
            <person name="Gorecki P."/>
            <person name="Heitman J."/>
            <person name="Hesse C."/>
            <person name="Hori C."/>
            <person name="Igarashi K."/>
            <person name="Jurgens J.A."/>
            <person name="Kallen N."/>
            <person name="Kersten P."/>
            <person name="Kohler A."/>
            <person name="Kuees U."/>
            <person name="Kumar T.K.A."/>
            <person name="Kuo A."/>
            <person name="LaButti K."/>
            <person name="Larrondo L.F."/>
            <person name="Lindquist E."/>
            <person name="Ling A."/>
            <person name="Lombard V."/>
            <person name="Lucas S."/>
            <person name="Lundell T."/>
            <person name="Martin R."/>
            <person name="McLaughlin D.J."/>
            <person name="Morgenstern I."/>
            <person name="Morin E."/>
            <person name="Murat C."/>
            <person name="Nagy L.G."/>
            <person name="Nolan M."/>
            <person name="Ohm R.A."/>
            <person name="Patyshakuliyeva A."/>
            <person name="Rokas A."/>
            <person name="Ruiz-Duenas F.J."/>
            <person name="Sabat G."/>
            <person name="Salamov A."/>
            <person name="Samejima M."/>
            <person name="Schmutz J."/>
            <person name="Slot J.C."/>
            <person name="St John F."/>
            <person name="Stenlid J."/>
            <person name="Sun H."/>
            <person name="Sun S."/>
            <person name="Syed K."/>
            <person name="Tsang A."/>
            <person name="Wiebenga A."/>
            <person name="Young D."/>
            <person name="Pisabarro A."/>
            <person name="Eastwood D.C."/>
            <person name="Martin F."/>
            <person name="Cullen D."/>
            <person name="Grigoriev I.V."/>
            <person name="Hibbett D.S."/>
        </authorList>
    </citation>
    <scope>NUCLEOTIDE SEQUENCE</scope>
    <source>
        <strain evidence="8">FP-58527</strain>
    </source>
</reference>